<reference evidence="2" key="1">
    <citation type="submission" date="2022-03" db="EMBL/GenBank/DDBJ databases">
        <authorList>
            <person name="Alioto T."/>
            <person name="Alioto T."/>
            <person name="Gomez Garrido J."/>
        </authorList>
    </citation>
    <scope>NUCLEOTIDE SEQUENCE</scope>
</reference>
<dbReference type="Proteomes" id="UP001295444">
    <property type="component" value="Chromosome 11"/>
</dbReference>
<keyword evidence="3" id="KW-1185">Reference proteome</keyword>
<evidence type="ECO:0000313" key="2">
    <source>
        <dbReference type="EMBL" id="CAH2322170.1"/>
    </source>
</evidence>
<feature type="compositionally biased region" description="Low complexity" evidence="1">
    <location>
        <begin position="46"/>
        <end position="56"/>
    </location>
</feature>
<dbReference type="AlphaFoldDB" id="A0AAD1WTW5"/>
<protein>
    <submittedName>
        <fullName evidence="2">Uncharacterized protein</fullName>
    </submittedName>
</protein>
<sequence>MPFLYTPQSSKVKRRLKAYPTPTNTGLEYFLDGGYGQREPDPASNPLPTHNTTPTNMGRRTQRSQPGHSAVQADIGTLLQRQAHSRMAAEATQALIPSGSEPQTPVQTEADSTT</sequence>
<feature type="compositionally biased region" description="Polar residues" evidence="1">
    <location>
        <begin position="100"/>
        <end position="114"/>
    </location>
</feature>
<evidence type="ECO:0000313" key="3">
    <source>
        <dbReference type="Proteomes" id="UP001295444"/>
    </source>
</evidence>
<organism evidence="2 3">
    <name type="scientific">Pelobates cultripes</name>
    <name type="common">Western spadefoot toad</name>
    <dbReference type="NCBI Taxonomy" id="61616"/>
    <lineage>
        <taxon>Eukaryota</taxon>
        <taxon>Metazoa</taxon>
        <taxon>Chordata</taxon>
        <taxon>Craniata</taxon>
        <taxon>Vertebrata</taxon>
        <taxon>Euteleostomi</taxon>
        <taxon>Amphibia</taxon>
        <taxon>Batrachia</taxon>
        <taxon>Anura</taxon>
        <taxon>Pelobatoidea</taxon>
        <taxon>Pelobatidae</taxon>
        <taxon>Pelobates</taxon>
    </lineage>
</organism>
<feature type="compositionally biased region" description="Polar residues" evidence="1">
    <location>
        <begin position="1"/>
        <end position="10"/>
    </location>
</feature>
<dbReference type="EMBL" id="OW240922">
    <property type="protein sequence ID" value="CAH2322170.1"/>
    <property type="molecule type" value="Genomic_DNA"/>
</dbReference>
<gene>
    <name evidence="2" type="ORF">PECUL_23A038959</name>
</gene>
<evidence type="ECO:0000256" key="1">
    <source>
        <dbReference type="SAM" id="MobiDB-lite"/>
    </source>
</evidence>
<feature type="region of interest" description="Disordered" evidence="1">
    <location>
        <begin position="1"/>
        <end position="114"/>
    </location>
</feature>
<accession>A0AAD1WTW5</accession>
<proteinExistence type="predicted"/>
<name>A0AAD1WTW5_PELCU</name>